<feature type="region of interest" description="Disordered" evidence="2">
    <location>
        <begin position="1"/>
        <end position="64"/>
    </location>
</feature>
<name>A0A1R1X270_9FUNG</name>
<feature type="compositionally biased region" description="Low complexity" evidence="2">
    <location>
        <begin position="529"/>
        <end position="540"/>
    </location>
</feature>
<feature type="domain" description="ATPase AAA-type core" evidence="3">
    <location>
        <begin position="1118"/>
        <end position="1159"/>
    </location>
</feature>
<organism evidence="4 5">
    <name type="scientific">Smittium culicis</name>
    <dbReference type="NCBI Taxonomy" id="133412"/>
    <lineage>
        <taxon>Eukaryota</taxon>
        <taxon>Fungi</taxon>
        <taxon>Fungi incertae sedis</taxon>
        <taxon>Zoopagomycota</taxon>
        <taxon>Kickxellomycotina</taxon>
        <taxon>Harpellomycetes</taxon>
        <taxon>Harpellales</taxon>
        <taxon>Legeriomycetaceae</taxon>
        <taxon>Smittium</taxon>
    </lineage>
</organism>
<dbReference type="PANTHER" id="PTHR23389">
    <property type="entry name" value="CHROMOSOME TRANSMISSION FIDELITY FACTOR 18"/>
    <property type="match status" value="1"/>
</dbReference>
<reference evidence="4 5" key="1">
    <citation type="submission" date="2017-01" db="EMBL/GenBank/DDBJ databases">
        <authorList>
            <person name="Mah S.A."/>
            <person name="Swanson W.J."/>
            <person name="Moy G.W."/>
            <person name="Vacquier V.D."/>
        </authorList>
    </citation>
    <scope>NUCLEOTIDE SEQUENCE [LARGE SCALE GENOMIC DNA]</scope>
    <source>
        <strain evidence="4 5">GSMNP</strain>
    </source>
</reference>
<dbReference type="OrthoDB" id="9996895at2759"/>
<feature type="compositionally biased region" description="Polar residues" evidence="2">
    <location>
        <begin position="914"/>
        <end position="931"/>
    </location>
</feature>
<feature type="compositionally biased region" description="Polar residues" evidence="2">
    <location>
        <begin position="211"/>
        <end position="220"/>
    </location>
</feature>
<keyword evidence="5" id="KW-1185">Reference proteome</keyword>
<evidence type="ECO:0000256" key="2">
    <source>
        <dbReference type="SAM" id="MobiDB-lite"/>
    </source>
</evidence>
<feature type="compositionally biased region" description="Basic residues" evidence="2">
    <location>
        <begin position="144"/>
        <end position="156"/>
    </location>
</feature>
<evidence type="ECO:0000256" key="1">
    <source>
        <dbReference type="ARBA" id="ARBA00022705"/>
    </source>
</evidence>
<dbReference type="EMBL" id="LSSN01005710">
    <property type="protein sequence ID" value="OMJ08710.1"/>
    <property type="molecule type" value="Genomic_DNA"/>
</dbReference>
<keyword evidence="1" id="KW-0235">DNA replication</keyword>
<accession>A0A1R1X270</accession>
<dbReference type="SUPFAM" id="SSF52540">
    <property type="entry name" value="P-loop containing nucleoside triphosphate hydrolases"/>
    <property type="match status" value="1"/>
</dbReference>
<sequence length="1766" mass="198889">MLKSEDVRGSPNTSVSKKRKNLSSKDESKFQKKLDFKSKIDTNSGPIIIDNNALNDSSKLHKSSEAGFDDCDIIMSGCISPKLSTSNSNSKKTPEYVKKPRVSLDQSIESESSNTFISIKTDLDIVSPSKKSKTKKLVSDKQKQNKTIKKEKKAKKISKDDKSSASPDISLLYPIPLDSSLLKDKSNYCTSSTESKSSFDLNPAQKKPDKVQNTNKNNKNISKDETNNKKSLKNNSGNFTSNATSQSNSKKKQTDILDNPKNENLMKFVQNLPVFSPKTKTIISPEDNSSPILNNSLRDNSTRVINSEVSFPPKESFKDKEKSLSNSNIKLNLQSSTKKKPNTRKETDSKLVLNASPPKELNSSKIDIFTSSSLIPNTRLRKSKLAANIKRNFFAKDDSYGPKVTNSSPLDVNVIKKIKLRYSLPPNFLFRKVKSLPSDNDLILTKTTSLLESGFETEKINGSNIHPNERNSNSSNIDQINLGDNSNDLSEFKGLFKPSIDNSLSTKKTKKDKVPKIPKAQKIPKTPKSRSSLTKSSISKKIQKINPEELNDTLLVNELSNDLPLKTLLDGNLEKISSESKANEIVMIPPPIIKEDLKNHPENASETKSTPYFFLHSNLKKELEKKNSNITPEDGLESVIALKGSNKRCKVSDLKKDKTKSENSSDVITIDDFDFNKAKKFSKIKSKSIILVPWPGQIFGSNEHVNLPSVIEDVTDRPIKIKFQFKAKLPEISFDPHPNHALKSKVDSWKNYLSDIPQERSYNKRILSSIIDSSAGNYHGIFAGQSNNRENLIAEKYAPKCTSDIIGNANAVNILSLWLRNCSLSKTDKSTLEPRNSKKIRLGSSMPTNSEIQMNELLAENNDSCHALPISKKRLKSVYSETYQKNENVVQSNDKPSTMNSSLVDSKNNDFITSGTNQRLLDPNLTDTPTKNPIIGNSDFFSKKNKNLKETSRIVETPPITLFSKESLSLATENEQNLSVKGKNKKPKKTPVNKIVKIRSKNKKSDPNDLPFEPSEFSKEELDFFQNYEFSSSDKNSLFGKRHLFGRIDDPSSNTSNDKVKKPFSIINRIEQKTTPIENNLQSYENFGRPILKKEQQGSNNLMNFSNESNDVDVGIALLVGPSGSGKTAAVYALANEFNYYVHEINASDIRSGKVLMAQLQELVKSHVVIGGSGNKFMQKQNVAKNFFSMKGASKTKKQNIDESGIDNLKKIQEIGNGNGNSSDLMEFEMPLNKKNPKSDLKEVLILIENIDLIFEQDAGMLVALEMISTKKSLSNANTSKNQPDNITEGIKSITNNSDHLLKNLAASSQILKTPIDVELTSSSKSPISCDIDNLINNNNYRSTTNDIEKSASLGDFENFKQSNNTSKNQDNIDLSLLVKSSLQTPCINCDFYYTWIEYLYTNPSTILHKDYKINHNQNQFPPNPSYSFHSEENGLKPKVLESLEKNILSTPKNEKFTDHDIISDLYKLSKSYDLMADIDNLLYSVPEMGENFWEPIYEINSDFSFPDSTLNANYVALDSRLAPNNSETKCDDLKIPLYAYKDFKNFRESLEIRLLNKYLNTTYEPEDSIKKNEISPRICDDRISSFGILSPNDYINNIPSADIRGEINNFFIKHDQEIINFSKNFPPLLISKLPICEDNGLSEIPKFKFQKFFSSLSGESKSQRHLSLVGSSVRYIPLFNKIFIDYLPYLATIAKFDKQMSKFILNMKNKTSEYVENFDHLQRVYNSKMVNKGGRSTRNSKYQYSPHLDWIDEETISKIIQNSQF</sequence>
<dbReference type="GO" id="GO:0005634">
    <property type="term" value="C:nucleus"/>
    <property type="evidence" value="ECO:0007669"/>
    <property type="project" value="TreeGrafter"/>
</dbReference>
<feature type="region of interest" description="Disordered" evidence="2">
    <location>
        <begin position="313"/>
        <end position="349"/>
    </location>
</feature>
<comment type="caution">
    <text evidence="4">The sequence shown here is derived from an EMBL/GenBank/DDBJ whole genome shotgun (WGS) entry which is preliminary data.</text>
</comment>
<feature type="region of interest" description="Disordered" evidence="2">
    <location>
        <begin position="461"/>
        <end position="482"/>
    </location>
</feature>
<feature type="compositionally biased region" description="Polar residues" evidence="2">
    <location>
        <begin position="239"/>
        <end position="248"/>
    </location>
</feature>
<feature type="region of interest" description="Disordered" evidence="2">
    <location>
        <begin position="80"/>
        <end position="104"/>
    </location>
</feature>
<dbReference type="GO" id="GO:0006260">
    <property type="term" value="P:DNA replication"/>
    <property type="evidence" value="ECO:0007669"/>
    <property type="project" value="UniProtKB-KW"/>
</dbReference>
<feature type="region of interest" description="Disordered" evidence="2">
    <location>
        <begin position="503"/>
        <end position="540"/>
    </location>
</feature>
<protein>
    <submittedName>
        <fullName evidence="4">ATPase family AAA domain-containing protein 5</fullName>
    </submittedName>
</protein>
<feature type="region of interest" description="Disordered" evidence="2">
    <location>
        <begin position="130"/>
        <end position="170"/>
    </location>
</feature>
<dbReference type="InterPro" id="IPR027417">
    <property type="entry name" value="P-loop_NTPase"/>
</dbReference>
<dbReference type="Pfam" id="PF00004">
    <property type="entry name" value="AAA"/>
    <property type="match status" value="1"/>
</dbReference>
<feature type="compositionally biased region" description="Polar residues" evidence="2">
    <location>
        <begin position="324"/>
        <end position="336"/>
    </location>
</feature>
<feature type="compositionally biased region" description="Low complexity" evidence="2">
    <location>
        <begin position="80"/>
        <end position="91"/>
    </location>
</feature>
<feature type="region of interest" description="Disordered" evidence="2">
    <location>
        <begin position="192"/>
        <end position="262"/>
    </location>
</feature>
<dbReference type="GO" id="GO:0016887">
    <property type="term" value="F:ATP hydrolysis activity"/>
    <property type="evidence" value="ECO:0007669"/>
    <property type="project" value="InterPro"/>
</dbReference>
<evidence type="ECO:0000259" key="3">
    <source>
        <dbReference type="Pfam" id="PF00004"/>
    </source>
</evidence>
<feature type="region of interest" description="Disordered" evidence="2">
    <location>
        <begin position="914"/>
        <end position="937"/>
    </location>
</feature>
<dbReference type="GO" id="GO:0003677">
    <property type="term" value="F:DNA binding"/>
    <property type="evidence" value="ECO:0007669"/>
    <property type="project" value="TreeGrafter"/>
</dbReference>
<dbReference type="CDD" id="cd00009">
    <property type="entry name" value="AAA"/>
    <property type="match status" value="1"/>
</dbReference>
<gene>
    <name evidence="4" type="ORF">AYI70_g11364</name>
</gene>
<dbReference type="PANTHER" id="PTHR23389:SF6">
    <property type="entry name" value="REPLICATION FACTOR C SUBUNIT 1"/>
    <property type="match status" value="1"/>
</dbReference>
<dbReference type="Gene3D" id="3.40.50.300">
    <property type="entry name" value="P-loop containing nucleotide triphosphate hydrolases"/>
    <property type="match status" value="1"/>
</dbReference>
<feature type="compositionally biased region" description="Basic and acidic residues" evidence="2">
    <location>
        <begin position="23"/>
        <end position="40"/>
    </location>
</feature>
<dbReference type="STRING" id="133412.A0A1R1X270"/>
<proteinExistence type="predicted"/>
<dbReference type="InterPro" id="IPR003959">
    <property type="entry name" value="ATPase_AAA_core"/>
</dbReference>
<evidence type="ECO:0000313" key="4">
    <source>
        <dbReference type="EMBL" id="OMJ08710.1"/>
    </source>
</evidence>
<feature type="compositionally biased region" description="Basic and acidic residues" evidence="2">
    <location>
        <begin position="252"/>
        <end position="261"/>
    </location>
</feature>
<dbReference type="GO" id="GO:0005524">
    <property type="term" value="F:ATP binding"/>
    <property type="evidence" value="ECO:0007669"/>
    <property type="project" value="InterPro"/>
</dbReference>
<dbReference type="Proteomes" id="UP000187283">
    <property type="component" value="Unassembled WGS sequence"/>
</dbReference>
<evidence type="ECO:0000313" key="5">
    <source>
        <dbReference type="Proteomes" id="UP000187283"/>
    </source>
</evidence>